<dbReference type="EMBL" id="CP092624">
    <property type="protein sequence ID" value="UMM38621.1"/>
    <property type="molecule type" value="Genomic_DNA"/>
</dbReference>
<name>A0AAE9FBQ4_CAEBR</name>
<sequence length="97" mass="11404">MYAELWTPIFITGRRLDSQMDNMYCGEDPMYTSENKKTHNFCRGFCTDLEKYMGFINSFAVHRSCLGNNHPVLKLFLNELQFTANGRILQITRQRVD</sequence>
<dbReference type="Proteomes" id="UP000829354">
    <property type="component" value="Chromosome V"/>
</dbReference>
<organism evidence="1 2">
    <name type="scientific">Caenorhabditis briggsae</name>
    <dbReference type="NCBI Taxonomy" id="6238"/>
    <lineage>
        <taxon>Eukaryota</taxon>
        <taxon>Metazoa</taxon>
        <taxon>Ecdysozoa</taxon>
        <taxon>Nematoda</taxon>
        <taxon>Chromadorea</taxon>
        <taxon>Rhabditida</taxon>
        <taxon>Rhabditina</taxon>
        <taxon>Rhabditomorpha</taxon>
        <taxon>Rhabditoidea</taxon>
        <taxon>Rhabditidae</taxon>
        <taxon>Peloderinae</taxon>
        <taxon>Caenorhabditis</taxon>
    </lineage>
</organism>
<evidence type="ECO:0000313" key="2">
    <source>
        <dbReference type="Proteomes" id="UP000829354"/>
    </source>
</evidence>
<protein>
    <submittedName>
        <fullName evidence="1">Uncharacterized protein</fullName>
    </submittedName>
</protein>
<dbReference type="AlphaFoldDB" id="A0AAE9FBQ4"/>
<evidence type="ECO:0000313" key="1">
    <source>
        <dbReference type="EMBL" id="UMM38621.1"/>
    </source>
</evidence>
<proteinExistence type="predicted"/>
<reference evidence="1 2" key="1">
    <citation type="submission" date="2022-04" db="EMBL/GenBank/DDBJ databases">
        <title>Chromosome-level reference genomes for two strains of Caenorhabditis briggsae: an improved platform for comparative genomics.</title>
        <authorList>
            <person name="Stevens L."/>
            <person name="Andersen E."/>
        </authorList>
    </citation>
    <scope>NUCLEOTIDE SEQUENCE [LARGE SCALE GENOMIC DNA]</scope>
    <source>
        <strain evidence="1">VX34</strain>
        <tissue evidence="1">Whole-organism</tissue>
    </source>
</reference>
<gene>
    <name evidence="1" type="ORF">L5515_009959</name>
</gene>
<accession>A0AAE9FBQ4</accession>
<keyword evidence="2" id="KW-1185">Reference proteome</keyword>